<gene>
    <name evidence="1" type="ORF">H6G94_36090</name>
</gene>
<sequence>MGIICSTKISKGKQLLADKSASILICRLQLQVLLLWRFSQRSLPYFTQGMLTMA</sequence>
<evidence type="ECO:0000313" key="1">
    <source>
        <dbReference type="EMBL" id="MBD2616578.1"/>
    </source>
</evidence>
<protein>
    <recommendedName>
        <fullName evidence="3">Transposase</fullName>
    </recommendedName>
</protein>
<accession>A0ABR8HL14</accession>
<name>A0ABR8HL14_NOSPU</name>
<evidence type="ECO:0008006" key="3">
    <source>
        <dbReference type="Google" id="ProtNLM"/>
    </source>
</evidence>
<proteinExistence type="predicted"/>
<evidence type="ECO:0000313" key="2">
    <source>
        <dbReference type="Proteomes" id="UP000606396"/>
    </source>
</evidence>
<comment type="caution">
    <text evidence="1">The sequence shown here is derived from an EMBL/GenBank/DDBJ whole genome shotgun (WGS) entry which is preliminary data.</text>
</comment>
<dbReference type="Proteomes" id="UP000606396">
    <property type="component" value="Unassembled WGS sequence"/>
</dbReference>
<dbReference type="EMBL" id="JACJTC010000068">
    <property type="protein sequence ID" value="MBD2616578.1"/>
    <property type="molecule type" value="Genomic_DNA"/>
</dbReference>
<reference evidence="1 2" key="1">
    <citation type="journal article" date="2020" name="ISME J.">
        <title>Comparative genomics reveals insights into cyanobacterial evolution and habitat adaptation.</title>
        <authorList>
            <person name="Chen M.Y."/>
            <person name="Teng W.K."/>
            <person name="Zhao L."/>
            <person name="Hu C.X."/>
            <person name="Zhou Y.K."/>
            <person name="Han B.P."/>
            <person name="Song L.R."/>
            <person name="Shu W.S."/>
        </authorList>
    </citation>
    <scope>NUCLEOTIDE SEQUENCE [LARGE SCALE GENOMIC DNA]</scope>
    <source>
        <strain evidence="1 2">FACHB-252</strain>
    </source>
</reference>
<keyword evidence="2" id="KW-1185">Reference proteome</keyword>
<organism evidence="1 2">
    <name type="scientific">Nostoc punctiforme FACHB-252</name>
    <dbReference type="NCBI Taxonomy" id="1357509"/>
    <lineage>
        <taxon>Bacteria</taxon>
        <taxon>Bacillati</taxon>
        <taxon>Cyanobacteriota</taxon>
        <taxon>Cyanophyceae</taxon>
        <taxon>Nostocales</taxon>
        <taxon>Nostocaceae</taxon>
        <taxon>Nostoc</taxon>
    </lineage>
</organism>
<dbReference type="RefSeq" id="WP_190952985.1">
    <property type="nucleotide sequence ID" value="NZ_JACJTC010000068.1"/>
</dbReference>